<dbReference type="PANTHER" id="PTHR47076:SF1">
    <property type="entry name" value="NHL DOMAIN PROTEIN"/>
    <property type="match status" value="1"/>
</dbReference>
<dbReference type="EMBL" id="CM004402">
    <property type="protein sequence ID" value="OAY27447.1"/>
    <property type="molecule type" value="Genomic_DNA"/>
</dbReference>
<dbReference type="OrthoDB" id="1934748at2759"/>
<dbReference type="OMA" id="CGCGYFR"/>
<organism evidence="1 2">
    <name type="scientific">Manihot esculenta</name>
    <name type="common">Cassava</name>
    <name type="synonym">Jatropha manihot</name>
    <dbReference type="NCBI Taxonomy" id="3983"/>
    <lineage>
        <taxon>Eukaryota</taxon>
        <taxon>Viridiplantae</taxon>
        <taxon>Streptophyta</taxon>
        <taxon>Embryophyta</taxon>
        <taxon>Tracheophyta</taxon>
        <taxon>Spermatophyta</taxon>
        <taxon>Magnoliopsida</taxon>
        <taxon>eudicotyledons</taxon>
        <taxon>Gunneridae</taxon>
        <taxon>Pentapetalae</taxon>
        <taxon>rosids</taxon>
        <taxon>fabids</taxon>
        <taxon>Malpighiales</taxon>
        <taxon>Euphorbiaceae</taxon>
        <taxon>Crotonoideae</taxon>
        <taxon>Manihoteae</taxon>
        <taxon>Manihot</taxon>
    </lineage>
</organism>
<accession>A0A2C9UC68</accession>
<keyword evidence="2" id="KW-1185">Reference proteome</keyword>
<evidence type="ECO:0000313" key="1">
    <source>
        <dbReference type="EMBL" id="OAY27447.1"/>
    </source>
</evidence>
<evidence type="ECO:0000313" key="2">
    <source>
        <dbReference type="Proteomes" id="UP000091857"/>
    </source>
</evidence>
<proteinExistence type="predicted"/>
<dbReference type="STRING" id="3983.A0A2C9UC68"/>
<dbReference type="Gramene" id="Manes.16G126000.1.v8.1">
    <property type="protein sequence ID" value="Manes.16G126000.1.v8.1.CDS.1"/>
    <property type="gene ID" value="Manes.16G126000.v8.1"/>
</dbReference>
<dbReference type="PANTHER" id="PTHR47076">
    <property type="entry name" value="NHL DOMAIN PROTEIN"/>
    <property type="match status" value="1"/>
</dbReference>
<gene>
    <name evidence="1" type="ORF">MANES_16G126000v8</name>
</gene>
<dbReference type="AlphaFoldDB" id="A0A2C9UC68"/>
<comment type="caution">
    <text evidence="1">The sequence shown here is derived from an EMBL/GenBank/DDBJ whole genome shotgun (WGS) entry which is preliminary data.</text>
</comment>
<protein>
    <submittedName>
        <fullName evidence="1">Uncharacterized protein</fullName>
    </submittedName>
</protein>
<reference evidence="2" key="1">
    <citation type="journal article" date="2016" name="Nat. Biotechnol.">
        <title>Sequencing wild and cultivated cassava and related species reveals extensive interspecific hybridization and genetic diversity.</title>
        <authorList>
            <person name="Bredeson J.V."/>
            <person name="Lyons J.B."/>
            <person name="Prochnik S.E."/>
            <person name="Wu G.A."/>
            <person name="Ha C.M."/>
            <person name="Edsinger-Gonzales E."/>
            <person name="Grimwood J."/>
            <person name="Schmutz J."/>
            <person name="Rabbi I.Y."/>
            <person name="Egesi C."/>
            <person name="Nauluvula P."/>
            <person name="Lebot V."/>
            <person name="Ndunguru J."/>
            <person name="Mkamilo G."/>
            <person name="Bart R.S."/>
            <person name="Setter T.L."/>
            <person name="Gleadow R.M."/>
            <person name="Kulakow P."/>
            <person name="Ferguson M.E."/>
            <person name="Rounsley S."/>
            <person name="Rokhsar D.S."/>
        </authorList>
    </citation>
    <scope>NUCLEOTIDE SEQUENCE [LARGE SCALE GENOMIC DNA]</scope>
    <source>
        <strain evidence="2">cv. AM560-2</strain>
    </source>
</reference>
<dbReference type="Proteomes" id="UP000091857">
    <property type="component" value="Chromosome 16"/>
</dbReference>
<sequence>MANPQEKLAAPISESSPLAETHFSEDYEAVISSGCCCFHRFCWKTNNDGSHRYLLSKQEEINDGWFVEKAKKLKEISEILAGPRWKNFIRRFTTVHGFNKKRRIKCQYDPQSYALNFDNGIDKEVEDSCPDFSARFATPKANGV</sequence>
<name>A0A2C9UC68_MANES</name>